<feature type="compositionally biased region" description="Basic and acidic residues" evidence="1">
    <location>
        <begin position="113"/>
        <end position="122"/>
    </location>
</feature>
<protein>
    <submittedName>
        <fullName evidence="2">Uncharacterized protein</fullName>
    </submittedName>
</protein>
<feature type="compositionally biased region" description="Low complexity" evidence="1">
    <location>
        <begin position="76"/>
        <end position="92"/>
    </location>
</feature>
<keyword evidence="3" id="KW-1185">Reference proteome</keyword>
<gene>
    <name evidence="2" type="ORF">ACFPZN_23235</name>
</gene>
<evidence type="ECO:0000313" key="2">
    <source>
        <dbReference type="EMBL" id="MFC5748541.1"/>
    </source>
</evidence>
<evidence type="ECO:0000313" key="3">
    <source>
        <dbReference type="Proteomes" id="UP001596074"/>
    </source>
</evidence>
<feature type="region of interest" description="Disordered" evidence="1">
    <location>
        <begin position="71"/>
        <end position="138"/>
    </location>
</feature>
<dbReference type="RefSeq" id="WP_378284212.1">
    <property type="nucleotide sequence ID" value="NZ_JBHSON010000033.1"/>
</dbReference>
<sequence length="138" mass="14587">MTWRQAQMVLLSAQGMDTARIAEVTFTSPDRVRDVIRLGRSPAPRRETALTLPGGWGRLATEAAYRACPDASAAVSRPRNLPRRLASPAAASRNDRSTPLRAQVDAAGGGPAVDEKVDDRIPDGPGNISIVSAASSVQ</sequence>
<dbReference type="Proteomes" id="UP001596074">
    <property type="component" value="Unassembled WGS sequence"/>
</dbReference>
<feature type="compositionally biased region" description="Polar residues" evidence="1">
    <location>
        <begin position="129"/>
        <end position="138"/>
    </location>
</feature>
<evidence type="ECO:0000256" key="1">
    <source>
        <dbReference type="SAM" id="MobiDB-lite"/>
    </source>
</evidence>
<reference evidence="3" key="1">
    <citation type="journal article" date="2019" name="Int. J. Syst. Evol. Microbiol.">
        <title>The Global Catalogue of Microorganisms (GCM) 10K type strain sequencing project: providing services to taxonomists for standard genome sequencing and annotation.</title>
        <authorList>
            <consortium name="The Broad Institute Genomics Platform"/>
            <consortium name="The Broad Institute Genome Sequencing Center for Infectious Disease"/>
            <person name="Wu L."/>
            <person name="Ma J."/>
        </authorList>
    </citation>
    <scope>NUCLEOTIDE SEQUENCE [LARGE SCALE GENOMIC DNA]</scope>
    <source>
        <strain evidence="3">KCTC 42087</strain>
    </source>
</reference>
<organism evidence="2 3">
    <name type="scientific">Actinomadura rugatobispora</name>
    <dbReference type="NCBI Taxonomy" id="1994"/>
    <lineage>
        <taxon>Bacteria</taxon>
        <taxon>Bacillati</taxon>
        <taxon>Actinomycetota</taxon>
        <taxon>Actinomycetes</taxon>
        <taxon>Streptosporangiales</taxon>
        <taxon>Thermomonosporaceae</taxon>
        <taxon>Actinomadura</taxon>
    </lineage>
</organism>
<comment type="caution">
    <text evidence="2">The sequence shown here is derived from an EMBL/GenBank/DDBJ whole genome shotgun (WGS) entry which is preliminary data.</text>
</comment>
<proteinExistence type="predicted"/>
<accession>A0ABW1A061</accession>
<dbReference type="EMBL" id="JBHSON010000033">
    <property type="protein sequence ID" value="MFC5748541.1"/>
    <property type="molecule type" value="Genomic_DNA"/>
</dbReference>
<name>A0ABW1A061_9ACTN</name>